<accession>A0AAV2CR34</accession>
<evidence type="ECO:0000313" key="3">
    <source>
        <dbReference type="Proteomes" id="UP001497516"/>
    </source>
</evidence>
<sequence>MVLDLAPYRSLARNAKITLEQTKVACAQLAKSRERFTTFCRERELNANRAIIFRGKRSDDVAASTPMNLGRRRISRSPSTRSWEGKQYASVNLTVARLSSFDREAARRKSSKLELSPRKETTGTGRGD</sequence>
<dbReference type="AlphaFoldDB" id="A0AAV2CR34"/>
<evidence type="ECO:0000313" key="2">
    <source>
        <dbReference type="EMBL" id="CAL1358699.1"/>
    </source>
</evidence>
<protein>
    <submittedName>
        <fullName evidence="2">Uncharacterized protein</fullName>
    </submittedName>
</protein>
<feature type="region of interest" description="Disordered" evidence="1">
    <location>
        <begin position="102"/>
        <end position="128"/>
    </location>
</feature>
<evidence type="ECO:0000256" key="1">
    <source>
        <dbReference type="SAM" id="MobiDB-lite"/>
    </source>
</evidence>
<feature type="region of interest" description="Disordered" evidence="1">
    <location>
        <begin position="62"/>
        <end position="81"/>
    </location>
</feature>
<keyword evidence="3" id="KW-1185">Reference proteome</keyword>
<name>A0AAV2CR34_9ROSI</name>
<dbReference type="Proteomes" id="UP001497516">
    <property type="component" value="Chromosome 10"/>
</dbReference>
<gene>
    <name evidence="2" type="ORF">LTRI10_LOCUS6234</name>
</gene>
<dbReference type="EMBL" id="OZ034814">
    <property type="protein sequence ID" value="CAL1358699.1"/>
    <property type="molecule type" value="Genomic_DNA"/>
</dbReference>
<reference evidence="2 3" key="1">
    <citation type="submission" date="2024-04" db="EMBL/GenBank/DDBJ databases">
        <authorList>
            <person name="Fracassetti M."/>
        </authorList>
    </citation>
    <scope>NUCLEOTIDE SEQUENCE [LARGE SCALE GENOMIC DNA]</scope>
</reference>
<proteinExistence type="predicted"/>
<organism evidence="2 3">
    <name type="scientific">Linum trigynum</name>
    <dbReference type="NCBI Taxonomy" id="586398"/>
    <lineage>
        <taxon>Eukaryota</taxon>
        <taxon>Viridiplantae</taxon>
        <taxon>Streptophyta</taxon>
        <taxon>Embryophyta</taxon>
        <taxon>Tracheophyta</taxon>
        <taxon>Spermatophyta</taxon>
        <taxon>Magnoliopsida</taxon>
        <taxon>eudicotyledons</taxon>
        <taxon>Gunneridae</taxon>
        <taxon>Pentapetalae</taxon>
        <taxon>rosids</taxon>
        <taxon>fabids</taxon>
        <taxon>Malpighiales</taxon>
        <taxon>Linaceae</taxon>
        <taxon>Linum</taxon>
    </lineage>
</organism>